<evidence type="ECO:0000256" key="1">
    <source>
        <dbReference type="ARBA" id="ARBA00010139"/>
    </source>
</evidence>
<protein>
    <submittedName>
        <fullName evidence="3">Uncharacterized protein</fullName>
    </submittedName>
</protein>
<keyword evidence="4" id="KW-1185">Reference proteome</keyword>
<dbReference type="Gene3D" id="3.50.50.60">
    <property type="entry name" value="FAD/NAD(P)-binding domain"/>
    <property type="match status" value="2"/>
</dbReference>
<evidence type="ECO:0000313" key="3">
    <source>
        <dbReference type="EMBL" id="KAG0255703.1"/>
    </source>
</evidence>
<dbReference type="EMBL" id="JAAAJA010000336">
    <property type="protein sequence ID" value="KAG0255703.1"/>
    <property type="molecule type" value="Genomic_DNA"/>
</dbReference>
<dbReference type="PANTHER" id="PTHR42877:SF4">
    <property type="entry name" value="FAD_NAD(P)-BINDING DOMAIN-CONTAINING PROTEIN-RELATED"/>
    <property type="match status" value="1"/>
</dbReference>
<comment type="similarity">
    <text evidence="1">Belongs to the FAD-binding monooxygenase family.</text>
</comment>
<comment type="caution">
    <text evidence="3">The sequence shown here is derived from an EMBL/GenBank/DDBJ whole genome shotgun (WGS) entry which is preliminary data.</text>
</comment>
<dbReference type="Proteomes" id="UP000726737">
    <property type="component" value="Unassembled WGS sequence"/>
</dbReference>
<evidence type="ECO:0000313" key="4">
    <source>
        <dbReference type="Proteomes" id="UP000726737"/>
    </source>
</evidence>
<reference evidence="3" key="1">
    <citation type="journal article" date="2020" name="Fungal Divers.">
        <title>Resolving the Mortierellaceae phylogeny through synthesis of multi-gene phylogenetics and phylogenomics.</title>
        <authorList>
            <person name="Vandepol N."/>
            <person name="Liber J."/>
            <person name="Desiro A."/>
            <person name="Na H."/>
            <person name="Kennedy M."/>
            <person name="Barry K."/>
            <person name="Grigoriev I.V."/>
            <person name="Miller A.N."/>
            <person name="O'Donnell K."/>
            <person name="Stajich J.E."/>
            <person name="Bonito G."/>
        </authorList>
    </citation>
    <scope>NUCLEOTIDE SEQUENCE</scope>
    <source>
        <strain evidence="3">KOD948</strain>
    </source>
</reference>
<sequence length="196" mass="21791">MTYTKTYKDGLTPVVCIIGAGFLGLCAAIRLQTQLDLKSFTVFELDKDIGGACSFAGQKEILEYQRGVAKKYNLYEKIRFHHNISVHTETITGVKGNKIILSDGSVQEVDVLILATETPNLFHLLGPSTVLGHSTVLYMIEAQVDFGIKAISHMVEKNLSSVQATEEACKAFVDELDEKMKDMVWPSMWKLVSERS</sequence>
<dbReference type="Pfam" id="PF13450">
    <property type="entry name" value="NAD_binding_8"/>
    <property type="match status" value="1"/>
</dbReference>
<keyword evidence="2" id="KW-0812">Transmembrane</keyword>
<dbReference type="InterPro" id="IPR036188">
    <property type="entry name" value="FAD/NAD-bd_sf"/>
</dbReference>
<dbReference type="InterPro" id="IPR051209">
    <property type="entry name" value="FAD-bind_Monooxygenase_sf"/>
</dbReference>
<feature type="transmembrane region" description="Helical" evidence="2">
    <location>
        <begin position="12"/>
        <end position="31"/>
    </location>
</feature>
<gene>
    <name evidence="3" type="ORF">BG011_004969</name>
</gene>
<dbReference type="OrthoDB" id="74360at2759"/>
<dbReference type="SUPFAM" id="SSF51905">
    <property type="entry name" value="FAD/NAD(P)-binding domain"/>
    <property type="match status" value="1"/>
</dbReference>
<proteinExistence type="inferred from homology"/>
<dbReference type="PANTHER" id="PTHR42877">
    <property type="entry name" value="L-ORNITHINE N(5)-MONOOXYGENASE-RELATED"/>
    <property type="match status" value="1"/>
</dbReference>
<dbReference type="AlphaFoldDB" id="A0A9P6PX94"/>
<evidence type="ECO:0000256" key="2">
    <source>
        <dbReference type="SAM" id="Phobius"/>
    </source>
</evidence>
<organism evidence="3 4">
    <name type="scientific">Mortierella polycephala</name>
    <dbReference type="NCBI Taxonomy" id="41804"/>
    <lineage>
        <taxon>Eukaryota</taxon>
        <taxon>Fungi</taxon>
        <taxon>Fungi incertae sedis</taxon>
        <taxon>Mucoromycota</taxon>
        <taxon>Mortierellomycotina</taxon>
        <taxon>Mortierellomycetes</taxon>
        <taxon>Mortierellales</taxon>
        <taxon>Mortierellaceae</taxon>
        <taxon>Mortierella</taxon>
    </lineage>
</organism>
<keyword evidence="2" id="KW-0472">Membrane</keyword>
<accession>A0A9P6PX94</accession>
<keyword evidence="2" id="KW-1133">Transmembrane helix</keyword>
<name>A0A9P6PX94_9FUNG</name>